<comment type="caution">
    <text evidence="2">The sequence shown here is derived from an EMBL/GenBank/DDBJ whole genome shotgun (WGS) entry which is preliminary data.</text>
</comment>
<name>A0ABV6QCV4_9ACTN</name>
<proteinExistence type="predicted"/>
<organism evidence="2 3">
    <name type="scientific">Kribbella deserti</name>
    <dbReference type="NCBI Taxonomy" id="1926257"/>
    <lineage>
        <taxon>Bacteria</taxon>
        <taxon>Bacillati</taxon>
        <taxon>Actinomycetota</taxon>
        <taxon>Actinomycetes</taxon>
        <taxon>Propionibacteriales</taxon>
        <taxon>Kribbellaceae</taxon>
        <taxon>Kribbella</taxon>
    </lineage>
</organism>
<reference evidence="2 3" key="1">
    <citation type="submission" date="2024-09" db="EMBL/GenBank/DDBJ databases">
        <authorList>
            <person name="Sun Q."/>
            <person name="Mori K."/>
        </authorList>
    </citation>
    <scope>NUCLEOTIDE SEQUENCE [LARGE SCALE GENOMIC DNA]</scope>
    <source>
        <strain evidence="2 3">CGMCC 1.15906</strain>
    </source>
</reference>
<evidence type="ECO:0000313" key="3">
    <source>
        <dbReference type="Proteomes" id="UP001589890"/>
    </source>
</evidence>
<dbReference type="RefSeq" id="WP_380043146.1">
    <property type="nucleotide sequence ID" value="NZ_JBHLTC010000001.1"/>
</dbReference>
<sequence>MKSRYDRLSAAERKTPCLLEVVSKLAGEPWTDHPSCVHPTLGAIARAVHDHSSVPGRLALREFAPAFVGTAHTGFATSARLVAVCVSNALASPRPEFITADERRRLETARQTALGLLEENPAKVAGPARWWFPVLDRIRLSEPFYRTFVATEHAAEAVAVTAKAAGAGRDAQLRRLLKLCLSSTPPRQTATRVLPRVGASEPPRPRAVR</sequence>
<feature type="region of interest" description="Disordered" evidence="1">
    <location>
        <begin position="190"/>
        <end position="209"/>
    </location>
</feature>
<accession>A0ABV6QCV4</accession>
<evidence type="ECO:0000256" key="1">
    <source>
        <dbReference type="SAM" id="MobiDB-lite"/>
    </source>
</evidence>
<keyword evidence="3" id="KW-1185">Reference proteome</keyword>
<evidence type="ECO:0000313" key="2">
    <source>
        <dbReference type="EMBL" id="MFC0622470.1"/>
    </source>
</evidence>
<protein>
    <submittedName>
        <fullName evidence="2">Uncharacterized protein</fullName>
    </submittedName>
</protein>
<gene>
    <name evidence="2" type="ORF">ACFFGN_00230</name>
</gene>
<dbReference type="EMBL" id="JBHLTC010000001">
    <property type="protein sequence ID" value="MFC0622470.1"/>
    <property type="molecule type" value="Genomic_DNA"/>
</dbReference>
<dbReference type="Proteomes" id="UP001589890">
    <property type="component" value="Unassembled WGS sequence"/>
</dbReference>